<evidence type="ECO:0000313" key="5">
    <source>
        <dbReference type="Proteomes" id="UP000233551"/>
    </source>
</evidence>
<protein>
    <recommendedName>
        <fullName evidence="6">PAR1 protein</fullName>
    </recommendedName>
</protein>
<keyword evidence="5" id="KW-1185">Reference proteome</keyword>
<gene>
    <name evidence="2" type="ORF">CDL15_Pgr021779</name>
    <name evidence="3" type="ORF">CRG98_027477</name>
</gene>
<organism evidence="2 4">
    <name type="scientific">Punica granatum</name>
    <name type="common">Pomegranate</name>
    <dbReference type="NCBI Taxonomy" id="22663"/>
    <lineage>
        <taxon>Eukaryota</taxon>
        <taxon>Viridiplantae</taxon>
        <taxon>Streptophyta</taxon>
        <taxon>Embryophyta</taxon>
        <taxon>Tracheophyta</taxon>
        <taxon>Spermatophyta</taxon>
        <taxon>Magnoliopsida</taxon>
        <taxon>eudicotyledons</taxon>
        <taxon>Gunneridae</taxon>
        <taxon>Pentapetalae</taxon>
        <taxon>rosids</taxon>
        <taxon>malvids</taxon>
        <taxon>Myrtales</taxon>
        <taxon>Lythraceae</taxon>
        <taxon>Punica</taxon>
    </lineage>
</organism>
<evidence type="ECO:0000313" key="3">
    <source>
        <dbReference type="EMBL" id="PKI52061.1"/>
    </source>
</evidence>
<evidence type="ECO:0000256" key="1">
    <source>
        <dbReference type="SAM" id="SignalP"/>
    </source>
</evidence>
<feature type="signal peptide" evidence="1">
    <location>
        <begin position="1"/>
        <end position="26"/>
    </location>
</feature>
<reference evidence="4" key="1">
    <citation type="journal article" date="2017" name="Plant J.">
        <title>The pomegranate (Punica granatum L.) genome and the genomics of punicalagin biosynthesis.</title>
        <authorList>
            <person name="Qin G."/>
            <person name="Xu C."/>
            <person name="Ming R."/>
            <person name="Tang H."/>
            <person name="Guyot R."/>
            <person name="Kramer E.M."/>
            <person name="Hu Y."/>
            <person name="Yi X."/>
            <person name="Qi Y."/>
            <person name="Xu X."/>
            <person name="Gao Z."/>
            <person name="Pan H."/>
            <person name="Jian J."/>
            <person name="Tian Y."/>
            <person name="Yue Z."/>
            <person name="Xu Y."/>
        </authorList>
    </citation>
    <scope>NUCLEOTIDE SEQUENCE [LARGE SCALE GENOMIC DNA]</scope>
    <source>
        <strain evidence="4">cv. Dabenzi</strain>
    </source>
</reference>
<proteinExistence type="predicted"/>
<dbReference type="AlphaFoldDB" id="A0A218WRY5"/>
<dbReference type="OrthoDB" id="772928at2759"/>
<evidence type="ECO:0000313" key="4">
    <source>
        <dbReference type="Proteomes" id="UP000197138"/>
    </source>
</evidence>
<dbReference type="EMBL" id="MTKT01003240">
    <property type="protein sequence ID" value="OWM75614.1"/>
    <property type="molecule type" value="Genomic_DNA"/>
</dbReference>
<dbReference type="PANTHER" id="PTHR33649:SF2">
    <property type="entry name" value="PAR1 PROTEIN"/>
    <property type="match status" value="1"/>
</dbReference>
<dbReference type="Pfam" id="PF06521">
    <property type="entry name" value="PAR1"/>
    <property type="match status" value="1"/>
</dbReference>
<evidence type="ECO:0008006" key="6">
    <source>
        <dbReference type="Google" id="ProtNLM"/>
    </source>
</evidence>
<sequence>MASRFSSSILAVLALTLALCTQGILGEIACEDLDQDKCAFAVSATSKRCVLEKQVRRSGEEVYTCRASEIKADAYLRDYVETDHCVSACGVDRKSLGISSDSLLEAHFTQKLCSTPCYEYCPNIVDLYFSLAAGEGVFLPKLCEAQKGDVRRGMSEIRSSGMVAPGPIKPVKFTAAPAVSPSYY</sequence>
<keyword evidence="1" id="KW-0732">Signal</keyword>
<dbReference type="InterPro" id="IPR009489">
    <property type="entry name" value="PAR1"/>
</dbReference>
<dbReference type="GeneID" id="116195603"/>
<dbReference type="PANTHER" id="PTHR33649">
    <property type="entry name" value="PAR1 PROTEIN"/>
    <property type="match status" value="1"/>
</dbReference>
<feature type="chain" id="PRO_5014071747" description="PAR1 protein" evidence="1">
    <location>
        <begin position="27"/>
        <end position="184"/>
    </location>
</feature>
<name>A0A218WRY5_PUNGR</name>
<dbReference type="Proteomes" id="UP000197138">
    <property type="component" value="Unassembled WGS sequence"/>
</dbReference>
<comment type="caution">
    <text evidence="2">The sequence shown here is derived from an EMBL/GenBank/DDBJ whole genome shotgun (WGS) entry which is preliminary data.</text>
</comment>
<evidence type="ECO:0000313" key="2">
    <source>
        <dbReference type="EMBL" id="OWM75614.1"/>
    </source>
</evidence>
<dbReference type="STRING" id="22663.A0A218WRY5"/>
<dbReference type="EMBL" id="PGOL01001975">
    <property type="protein sequence ID" value="PKI52061.1"/>
    <property type="molecule type" value="Genomic_DNA"/>
</dbReference>
<reference evidence="2" key="2">
    <citation type="submission" date="2017-06" db="EMBL/GenBank/DDBJ databases">
        <title>The pomegranate genome and the genomics of punicalagin biosynthesis.</title>
        <authorList>
            <person name="Xu C."/>
        </authorList>
    </citation>
    <scope>NUCLEOTIDE SEQUENCE [LARGE SCALE GENOMIC DNA]</scope>
    <source>
        <tissue evidence="2">Fresh leaf</tissue>
    </source>
</reference>
<dbReference type="Proteomes" id="UP000233551">
    <property type="component" value="Unassembled WGS sequence"/>
</dbReference>
<accession>A0A218WRY5</accession>
<reference evidence="3 5" key="3">
    <citation type="submission" date="2017-11" db="EMBL/GenBank/DDBJ databases">
        <title>De-novo sequencing of pomegranate (Punica granatum L.) genome.</title>
        <authorList>
            <person name="Akparov Z."/>
            <person name="Amiraslanov A."/>
            <person name="Hajiyeva S."/>
            <person name="Abbasov M."/>
            <person name="Kaur K."/>
            <person name="Hamwieh A."/>
            <person name="Solovyev V."/>
            <person name="Salamov A."/>
            <person name="Braich B."/>
            <person name="Kosarev P."/>
            <person name="Mahmoud A."/>
            <person name="Hajiyev E."/>
            <person name="Babayeva S."/>
            <person name="Izzatullayeva V."/>
            <person name="Mammadov A."/>
            <person name="Mammadov A."/>
            <person name="Sharifova S."/>
            <person name="Ojaghi J."/>
            <person name="Eynullazada K."/>
            <person name="Bayramov B."/>
            <person name="Abdulazimova A."/>
            <person name="Shahmuradov I."/>
        </authorList>
    </citation>
    <scope>NUCLEOTIDE SEQUENCE [LARGE SCALE GENOMIC DNA]</scope>
    <source>
        <strain evidence="3">AG2017</strain>
        <strain evidence="5">cv. AG2017</strain>
        <tissue evidence="3">Leaf</tissue>
    </source>
</reference>